<dbReference type="AlphaFoldDB" id="A0A914Y5X3"/>
<dbReference type="InterPro" id="IPR040314">
    <property type="entry name" value="DOP1"/>
</dbReference>
<evidence type="ECO:0000313" key="3">
    <source>
        <dbReference type="WBParaSite" id="PSU_v2.g14848.t1"/>
    </source>
</evidence>
<evidence type="ECO:0000313" key="2">
    <source>
        <dbReference type="Proteomes" id="UP000887577"/>
    </source>
</evidence>
<dbReference type="GO" id="GO:0005829">
    <property type="term" value="C:cytosol"/>
    <property type="evidence" value="ECO:0007669"/>
    <property type="project" value="GOC"/>
</dbReference>
<dbReference type="GO" id="GO:0006895">
    <property type="term" value="P:Golgi to endosome transport"/>
    <property type="evidence" value="ECO:0007669"/>
    <property type="project" value="InterPro"/>
</dbReference>
<sequence>MKLSERRSVCDVWAVAQKGLLPRLPIGSAEQLKQRVFDLINPVAKRHPNALLNALSIVWMSRAPRKTPEQLLKPDSDILSFVYSEEQLTIANLLLELKVLPFQHAIFAIAECLKDLYKSSGGKTTTVTAAPNDRTTACEIAMLELLHGCVRLVPSKDLHDCWSALNFLFSEAPPSGLSPRGVFLEFKILDDFVRICGSQTIIDDKQTSRHIQDACQRLTDAVNYIVGWQLETTSWLKRTIVVRQDTGTTKSGETTPMMETKSLATSINPEASASIRGSTMSLATRDTRFSSHYDVSGNSASQLVLNANLSSNSDKKSSSNLRASLKDTNNNKRDPAYSTQALFLLAECLSELIDSITKSEDKEKLLPTLQAVWANTLPYLKVKNARNARFFLASSQFLASLSSFAYMRSVWKKSALDLLFDPSFFKMDIQSLKQWLVVIDNLMTNEKACFKELMAKIPTTPNTGITKLKH</sequence>
<dbReference type="GO" id="GO:0005802">
    <property type="term" value="C:trans-Golgi network"/>
    <property type="evidence" value="ECO:0007669"/>
    <property type="project" value="TreeGrafter"/>
</dbReference>
<dbReference type="WBParaSite" id="PSU_v2.g14848.t1">
    <property type="protein sequence ID" value="PSU_v2.g14848.t1"/>
    <property type="gene ID" value="PSU_v2.g14848"/>
</dbReference>
<dbReference type="PANTHER" id="PTHR14042:SF24">
    <property type="entry name" value="PROTEIN DOPEY-1 HOMOLOG"/>
    <property type="match status" value="1"/>
</dbReference>
<accession>A0A914Y5X3</accession>
<dbReference type="GO" id="GO:0005768">
    <property type="term" value="C:endosome"/>
    <property type="evidence" value="ECO:0007669"/>
    <property type="project" value="TreeGrafter"/>
</dbReference>
<reference evidence="3" key="1">
    <citation type="submission" date="2022-11" db="UniProtKB">
        <authorList>
            <consortium name="WormBaseParasite"/>
        </authorList>
    </citation>
    <scope>IDENTIFICATION</scope>
</reference>
<dbReference type="Proteomes" id="UP000887577">
    <property type="component" value="Unplaced"/>
</dbReference>
<feature type="region of interest" description="Disordered" evidence="1">
    <location>
        <begin position="310"/>
        <end position="332"/>
    </location>
</feature>
<protein>
    <submittedName>
        <fullName evidence="3">Uncharacterized protein</fullName>
    </submittedName>
</protein>
<proteinExistence type="predicted"/>
<keyword evidence="2" id="KW-1185">Reference proteome</keyword>
<organism evidence="2 3">
    <name type="scientific">Panagrolaimus superbus</name>
    <dbReference type="NCBI Taxonomy" id="310955"/>
    <lineage>
        <taxon>Eukaryota</taxon>
        <taxon>Metazoa</taxon>
        <taxon>Ecdysozoa</taxon>
        <taxon>Nematoda</taxon>
        <taxon>Chromadorea</taxon>
        <taxon>Rhabditida</taxon>
        <taxon>Tylenchina</taxon>
        <taxon>Panagrolaimomorpha</taxon>
        <taxon>Panagrolaimoidea</taxon>
        <taxon>Panagrolaimidae</taxon>
        <taxon>Panagrolaimus</taxon>
    </lineage>
</organism>
<dbReference type="PANTHER" id="PTHR14042">
    <property type="entry name" value="DOPEY-RELATED"/>
    <property type="match status" value="1"/>
</dbReference>
<name>A0A914Y5X3_9BILA</name>
<evidence type="ECO:0000256" key="1">
    <source>
        <dbReference type="SAM" id="MobiDB-lite"/>
    </source>
</evidence>